<keyword evidence="1 4" id="KW-0732">Signal</keyword>
<protein>
    <submittedName>
        <fullName evidence="5">PHB depolymerase family esterase</fullName>
    </submittedName>
</protein>
<dbReference type="PANTHER" id="PTHR43037">
    <property type="entry name" value="UNNAMED PRODUCT-RELATED"/>
    <property type="match status" value="1"/>
</dbReference>
<proteinExistence type="predicted"/>
<dbReference type="GO" id="GO:0005576">
    <property type="term" value="C:extracellular region"/>
    <property type="evidence" value="ECO:0007669"/>
    <property type="project" value="InterPro"/>
</dbReference>
<feature type="signal peptide" evidence="4">
    <location>
        <begin position="1"/>
        <end position="29"/>
    </location>
</feature>
<dbReference type="SUPFAM" id="SSF53474">
    <property type="entry name" value="alpha/beta-Hydrolases"/>
    <property type="match status" value="2"/>
</dbReference>
<evidence type="ECO:0000313" key="5">
    <source>
        <dbReference type="EMBL" id="MBA4495216.1"/>
    </source>
</evidence>
<evidence type="ECO:0000256" key="1">
    <source>
        <dbReference type="ARBA" id="ARBA00022729"/>
    </source>
</evidence>
<dbReference type="Pfam" id="PF10503">
    <property type="entry name" value="Esterase_PHB"/>
    <property type="match status" value="1"/>
</dbReference>
<accession>A0A7W1WSG8</accession>
<dbReference type="NCBIfam" id="TIGR01840">
    <property type="entry name" value="esterase_phb"/>
    <property type="match status" value="1"/>
</dbReference>
<evidence type="ECO:0000256" key="3">
    <source>
        <dbReference type="SAM" id="MobiDB-lite"/>
    </source>
</evidence>
<dbReference type="RefSeq" id="WP_181752462.1">
    <property type="nucleotide sequence ID" value="NZ_JACEIQ010000013.1"/>
</dbReference>
<organism evidence="5 6">
    <name type="scientific">Paenactinomyces guangxiensis</name>
    <dbReference type="NCBI Taxonomy" id="1490290"/>
    <lineage>
        <taxon>Bacteria</taxon>
        <taxon>Bacillati</taxon>
        <taxon>Bacillota</taxon>
        <taxon>Bacilli</taxon>
        <taxon>Bacillales</taxon>
        <taxon>Thermoactinomycetaceae</taxon>
        <taxon>Paenactinomyces</taxon>
    </lineage>
</organism>
<dbReference type="Proteomes" id="UP000535491">
    <property type="component" value="Unassembled WGS sequence"/>
</dbReference>
<evidence type="ECO:0000313" key="6">
    <source>
        <dbReference type="Proteomes" id="UP000535491"/>
    </source>
</evidence>
<keyword evidence="2" id="KW-0378">Hydrolase</keyword>
<evidence type="ECO:0000256" key="2">
    <source>
        <dbReference type="ARBA" id="ARBA00022801"/>
    </source>
</evidence>
<dbReference type="InterPro" id="IPR050955">
    <property type="entry name" value="Plant_Biomass_Hydrol_Est"/>
</dbReference>
<comment type="caution">
    <text evidence="5">The sequence shown here is derived from an EMBL/GenBank/DDBJ whole genome shotgun (WGS) entry which is preliminary data.</text>
</comment>
<dbReference type="InterPro" id="IPR010126">
    <property type="entry name" value="Esterase_phb"/>
</dbReference>
<evidence type="ECO:0000256" key="4">
    <source>
        <dbReference type="SAM" id="SignalP"/>
    </source>
</evidence>
<keyword evidence="6" id="KW-1185">Reference proteome</keyword>
<dbReference type="PANTHER" id="PTHR43037:SF1">
    <property type="entry name" value="BLL1128 PROTEIN"/>
    <property type="match status" value="1"/>
</dbReference>
<feature type="chain" id="PRO_5030533777" evidence="4">
    <location>
        <begin position="30"/>
        <end position="329"/>
    </location>
</feature>
<dbReference type="GO" id="GO:0016787">
    <property type="term" value="F:hydrolase activity"/>
    <property type="evidence" value="ECO:0007669"/>
    <property type="project" value="UniProtKB-KW"/>
</dbReference>
<gene>
    <name evidence="5" type="ORF">H1191_12960</name>
</gene>
<dbReference type="Gene3D" id="3.40.50.1820">
    <property type="entry name" value="alpha/beta hydrolase"/>
    <property type="match status" value="1"/>
</dbReference>
<dbReference type="InterPro" id="IPR029058">
    <property type="entry name" value="AB_hydrolase_fold"/>
</dbReference>
<dbReference type="AlphaFoldDB" id="A0A7W1WSG8"/>
<reference evidence="5 6" key="1">
    <citation type="submission" date="2020-07" db="EMBL/GenBank/DDBJ databases">
        <authorList>
            <person name="Feng H."/>
        </authorList>
    </citation>
    <scope>NUCLEOTIDE SEQUENCE [LARGE SCALE GENOMIC DNA]</scope>
    <source>
        <strain evidence="6">s-10</strain>
    </source>
</reference>
<feature type="region of interest" description="Disordered" evidence="3">
    <location>
        <begin position="248"/>
        <end position="267"/>
    </location>
</feature>
<dbReference type="EMBL" id="JACEIQ010000013">
    <property type="protein sequence ID" value="MBA4495216.1"/>
    <property type="molecule type" value="Genomic_DNA"/>
</dbReference>
<sequence length="329" mass="35842">MARWITFSSIVISLSLVLSVIPTFHQAHASSFLTKTSTDGRTYKLYIPSGYTPETPLPLVVMLHGCAQNPDNFAAGTEMNQYAEQYHFLVAYPDQPYSANLSKCWNWFDPLHQSRGSGEPASIARVVNHIKESYSVDSDRVYVGGLSAGGAMSVIMGAAYPDMFAAVGVSSGLEYKAATSSLTAWTVMMNGGPDPVQQGNRAYQAMGSYARVVPVIAFHGTSDYTVYPVNGHQVISQWAQTNDRVSDGSDNNNIDDHADQVENGQVTGGRSYTRSVYKDQAGNIVMEKIIVNGMGHAWSGGTYTGTYTDPTGPEASKMMWNFFQNHPKN</sequence>
<name>A0A7W1WSG8_9BACL</name>